<dbReference type="SMART" id="SM00422">
    <property type="entry name" value="HTH_MERR"/>
    <property type="match status" value="1"/>
</dbReference>
<evidence type="ECO:0000256" key="1">
    <source>
        <dbReference type="ARBA" id="ARBA00023125"/>
    </source>
</evidence>
<dbReference type="PROSITE" id="PS50937">
    <property type="entry name" value="HTH_MERR_2"/>
    <property type="match status" value="1"/>
</dbReference>
<dbReference type="RefSeq" id="WP_345012729.1">
    <property type="nucleotide sequence ID" value="NZ_BAABFC010000013.1"/>
</dbReference>
<dbReference type="PANTHER" id="PTHR30204:SF92">
    <property type="entry name" value="HTH-TYPE TRANSCRIPTIONAL REGULATOR ZNTR"/>
    <property type="match status" value="1"/>
</dbReference>
<dbReference type="SUPFAM" id="SSF46955">
    <property type="entry name" value="Putative DNA-binding domain"/>
    <property type="match status" value="1"/>
</dbReference>
<evidence type="ECO:0000313" key="3">
    <source>
        <dbReference type="EMBL" id="GAA4499814.1"/>
    </source>
</evidence>
<dbReference type="Pfam" id="PF13411">
    <property type="entry name" value="MerR_1"/>
    <property type="match status" value="1"/>
</dbReference>
<dbReference type="CDD" id="cd04784">
    <property type="entry name" value="HTH_CadR-PbrR"/>
    <property type="match status" value="1"/>
</dbReference>
<dbReference type="NCBIfam" id="TIGR02047">
    <property type="entry name" value="CadR-PbrR"/>
    <property type="match status" value="1"/>
</dbReference>
<evidence type="ECO:0000313" key="4">
    <source>
        <dbReference type="Proteomes" id="UP001501321"/>
    </source>
</evidence>
<feature type="domain" description="HTH merR-type" evidence="2">
    <location>
        <begin position="1"/>
        <end position="70"/>
    </location>
</feature>
<dbReference type="Proteomes" id="UP001501321">
    <property type="component" value="Unassembled WGS sequence"/>
</dbReference>
<dbReference type="InterPro" id="IPR011791">
    <property type="entry name" value="CadR-PbrR"/>
</dbReference>
<gene>
    <name evidence="3" type="primary">cadR</name>
    <name evidence="3" type="ORF">GCM10023095_20520</name>
</gene>
<dbReference type="PRINTS" id="PR00040">
    <property type="entry name" value="HTHMERR"/>
</dbReference>
<dbReference type="PANTHER" id="PTHR30204">
    <property type="entry name" value="REDOX-CYCLING DRUG-SENSING TRANSCRIPTIONAL ACTIVATOR SOXR"/>
    <property type="match status" value="1"/>
</dbReference>
<keyword evidence="4" id="KW-1185">Reference proteome</keyword>
<dbReference type="InterPro" id="IPR047057">
    <property type="entry name" value="MerR_fam"/>
</dbReference>
<dbReference type="InterPro" id="IPR000551">
    <property type="entry name" value="MerR-type_HTH_dom"/>
</dbReference>
<evidence type="ECO:0000259" key="2">
    <source>
        <dbReference type="PROSITE" id="PS50937"/>
    </source>
</evidence>
<organism evidence="3 4">
    <name type="scientific">Pseudaeromonas paramecii</name>
    <dbReference type="NCBI Taxonomy" id="2138166"/>
    <lineage>
        <taxon>Bacteria</taxon>
        <taxon>Pseudomonadati</taxon>
        <taxon>Pseudomonadota</taxon>
        <taxon>Gammaproteobacteria</taxon>
        <taxon>Aeromonadales</taxon>
        <taxon>Aeromonadaceae</taxon>
        <taxon>Pseudaeromonas</taxon>
    </lineage>
</organism>
<protein>
    <submittedName>
        <fullName evidence="3">Cd(II)/Pb(II)-responsive transcriptional regulator</fullName>
    </submittedName>
</protein>
<accession>A0ABP8QCT2</accession>
<proteinExistence type="predicted"/>
<reference evidence="4" key="1">
    <citation type="journal article" date="2019" name="Int. J. Syst. Evol. Microbiol.">
        <title>The Global Catalogue of Microorganisms (GCM) 10K type strain sequencing project: providing services to taxonomists for standard genome sequencing and annotation.</title>
        <authorList>
            <consortium name="The Broad Institute Genomics Platform"/>
            <consortium name="The Broad Institute Genome Sequencing Center for Infectious Disease"/>
            <person name="Wu L."/>
            <person name="Ma J."/>
        </authorList>
    </citation>
    <scope>NUCLEOTIDE SEQUENCE [LARGE SCALE GENOMIC DNA]</scope>
    <source>
        <strain evidence="4">JCM 32226</strain>
    </source>
</reference>
<dbReference type="InterPro" id="IPR009061">
    <property type="entry name" value="DNA-bd_dom_put_sf"/>
</dbReference>
<keyword evidence="1" id="KW-0238">DNA-binding</keyword>
<dbReference type="Gene3D" id="1.10.1660.10">
    <property type="match status" value="1"/>
</dbReference>
<sequence>MKIGELASQAGCGVETVRYYERVGLLPPPARTAQNNYRHYQAHHLQQLLFIRRCRTLDLTQEEIRQLLAARQQPDAGCETINQLVDAHLAQVRARLAELQALEQQLLALRGQCHASLTTRECGILKELEQGAAP</sequence>
<comment type="caution">
    <text evidence="3">The sequence shown here is derived from an EMBL/GenBank/DDBJ whole genome shotgun (WGS) entry which is preliminary data.</text>
</comment>
<name>A0ABP8QCT2_9GAMM</name>
<dbReference type="EMBL" id="BAABFC010000013">
    <property type="protein sequence ID" value="GAA4499814.1"/>
    <property type="molecule type" value="Genomic_DNA"/>
</dbReference>